<protein>
    <submittedName>
        <fullName evidence="2">Uncharacterized protein</fullName>
    </submittedName>
</protein>
<evidence type="ECO:0000256" key="1">
    <source>
        <dbReference type="SAM" id="Coils"/>
    </source>
</evidence>
<proteinExistence type="predicted"/>
<dbReference type="EMBL" id="FNQR01000009">
    <property type="protein sequence ID" value="SEA87043.1"/>
    <property type="molecule type" value="Genomic_DNA"/>
</dbReference>
<dbReference type="RefSeq" id="WP_093045295.1">
    <property type="nucleotide sequence ID" value="NZ_FNQR01000009.1"/>
</dbReference>
<dbReference type="Proteomes" id="UP000198584">
    <property type="component" value="Unassembled WGS sequence"/>
</dbReference>
<evidence type="ECO:0000313" key="3">
    <source>
        <dbReference type="Proteomes" id="UP000198584"/>
    </source>
</evidence>
<sequence length="85" mass="9713">MDGVWKAAAALLKDDTVTNALSGLKQLEFTTSDLNMDGILKKYSEQTSEKLEELKAQVSMMNKQLEELKERVEEVKSQYNEEQDK</sequence>
<organism evidence="2 3">
    <name type="scientific">Thalassobacillus cyri</name>
    <dbReference type="NCBI Taxonomy" id="571932"/>
    <lineage>
        <taxon>Bacteria</taxon>
        <taxon>Bacillati</taxon>
        <taxon>Bacillota</taxon>
        <taxon>Bacilli</taxon>
        <taxon>Bacillales</taxon>
        <taxon>Bacillaceae</taxon>
        <taxon>Thalassobacillus</taxon>
    </lineage>
</organism>
<gene>
    <name evidence="2" type="ORF">SAMN05421743_109178</name>
</gene>
<dbReference type="AlphaFoldDB" id="A0A1H4EPN9"/>
<reference evidence="2 3" key="1">
    <citation type="submission" date="2016-10" db="EMBL/GenBank/DDBJ databases">
        <authorList>
            <person name="de Groot N.N."/>
        </authorList>
    </citation>
    <scope>NUCLEOTIDE SEQUENCE [LARGE SCALE GENOMIC DNA]</scope>
    <source>
        <strain evidence="2 3">CCM7597</strain>
    </source>
</reference>
<name>A0A1H4EPN9_9BACI</name>
<feature type="coiled-coil region" evidence="1">
    <location>
        <begin position="44"/>
        <end position="85"/>
    </location>
</feature>
<keyword evidence="1" id="KW-0175">Coiled coil</keyword>
<keyword evidence="3" id="KW-1185">Reference proteome</keyword>
<dbReference type="OrthoDB" id="9994314at2"/>
<evidence type="ECO:0000313" key="2">
    <source>
        <dbReference type="EMBL" id="SEA87043.1"/>
    </source>
</evidence>
<accession>A0A1H4EPN9</accession>